<feature type="compositionally biased region" description="Basic and acidic residues" evidence="1">
    <location>
        <begin position="212"/>
        <end position="222"/>
    </location>
</feature>
<dbReference type="AlphaFoldDB" id="A0A4U6X1L0"/>
<feature type="region of interest" description="Disordered" evidence="1">
    <location>
        <begin position="201"/>
        <end position="250"/>
    </location>
</feature>
<evidence type="ECO:0000313" key="2">
    <source>
        <dbReference type="EMBL" id="TKW48783.1"/>
    </source>
</evidence>
<dbReference type="Proteomes" id="UP000310108">
    <property type="component" value="Unassembled WGS sequence"/>
</dbReference>
<comment type="caution">
    <text evidence="2">The sequence shown here is derived from an EMBL/GenBank/DDBJ whole genome shotgun (WGS) entry which is preliminary data.</text>
</comment>
<evidence type="ECO:0000256" key="1">
    <source>
        <dbReference type="SAM" id="MobiDB-lite"/>
    </source>
</evidence>
<dbReference type="OrthoDB" id="4833307at2759"/>
<proteinExistence type="predicted"/>
<reference evidence="2 3" key="1">
    <citation type="journal article" date="2019" name="PLoS ONE">
        <title>Comparative genome analysis indicates high evolutionary potential of pathogenicity genes in Colletotrichum tanaceti.</title>
        <authorList>
            <person name="Lelwala R.V."/>
            <person name="Korhonen P.K."/>
            <person name="Young N.D."/>
            <person name="Scott J.B."/>
            <person name="Ades P.A."/>
            <person name="Gasser R.B."/>
            <person name="Taylor P.W.J."/>
        </authorList>
    </citation>
    <scope>NUCLEOTIDE SEQUENCE [LARGE SCALE GENOMIC DNA]</scope>
    <source>
        <strain evidence="2">BRIP57314</strain>
    </source>
</reference>
<gene>
    <name evidence="2" type="ORF">CTA1_2339</name>
</gene>
<feature type="region of interest" description="Disordered" evidence="1">
    <location>
        <begin position="340"/>
        <end position="368"/>
    </location>
</feature>
<dbReference type="EMBL" id="PJEX01000725">
    <property type="protein sequence ID" value="TKW48783.1"/>
    <property type="molecule type" value="Genomic_DNA"/>
</dbReference>
<keyword evidence="3" id="KW-1185">Reference proteome</keyword>
<organism evidence="2 3">
    <name type="scientific">Colletotrichum tanaceti</name>
    <dbReference type="NCBI Taxonomy" id="1306861"/>
    <lineage>
        <taxon>Eukaryota</taxon>
        <taxon>Fungi</taxon>
        <taxon>Dikarya</taxon>
        <taxon>Ascomycota</taxon>
        <taxon>Pezizomycotina</taxon>
        <taxon>Sordariomycetes</taxon>
        <taxon>Hypocreomycetidae</taxon>
        <taxon>Glomerellales</taxon>
        <taxon>Glomerellaceae</taxon>
        <taxon>Colletotrichum</taxon>
        <taxon>Colletotrichum destructivum species complex</taxon>
    </lineage>
</organism>
<sequence length="368" mass="41191">MILALGQEIWSIHHHFKVTGRGKLAGDGRWTLDLVILYRRSIKQSSRCQVNRRLGGLHDTSRWAFKTARFPGYWLDTCVQTGNASDLGEMPFSHPSFSLFFSLPTPRRKHLPIMKLTLLAFAALVVSVPASPITYPDSSSPVAHDPDVLPGVDSMADSDSPILTTPTKTTVDEREEACITMCDASLPRFHPQVRRCKLDCSAASQRRRRDRRQTEEGAAEHANRRRQTGIEEDPFPGPNPFPQADPNKVDIHSLGKLPLKKHRPARIGMGVPWEPNPGIDDYVYKGPCLDKPWYQDRLFWRCFGSCASVTKGNIPGCRQGCVRNAAMRCRLRTHGDANVPTIDSSDTVNPPMPTWPVINPTSVPHPYE</sequence>
<name>A0A4U6X1L0_9PEZI</name>
<accession>A0A4U6X1L0</accession>
<protein>
    <submittedName>
        <fullName evidence="2">Uncharacterized protein</fullName>
    </submittedName>
</protein>
<evidence type="ECO:0000313" key="3">
    <source>
        <dbReference type="Proteomes" id="UP000310108"/>
    </source>
</evidence>